<feature type="domain" description="Disease resistance protein winged helix" evidence="9">
    <location>
        <begin position="102"/>
        <end position="171"/>
    </location>
</feature>
<dbReference type="Gramene" id="OGLUM11G21890.1">
    <property type="protein sequence ID" value="OGLUM11G21890.1"/>
    <property type="gene ID" value="OGLUM11G21890"/>
</dbReference>
<proteinExistence type="inferred from homology"/>
<dbReference type="InterPro" id="IPR038005">
    <property type="entry name" value="RX-like_CC"/>
</dbReference>
<evidence type="ECO:0000256" key="2">
    <source>
        <dbReference type="ARBA" id="ARBA00022614"/>
    </source>
</evidence>
<feature type="domain" description="Disease resistance protein winged helix" evidence="9">
    <location>
        <begin position="1128"/>
        <end position="1197"/>
    </location>
</feature>
<evidence type="ECO:0000313" key="11">
    <source>
        <dbReference type="EnsemblPlants" id="OGLUM11G21890.1"/>
    </source>
</evidence>
<evidence type="ECO:0000256" key="1">
    <source>
        <dbReference type="ARBA" id="ARBA00008894"/>
    </source>
</evidence>
<dbReference type="InterPro" id="IPR036388">
    <property type="entry name" value="WH-like_DNA-bd_sf"/>
</dbReference>
<dbReference type="GO" id="GO:0002758">
    <property type="term" value="P:innate immune response-activating signaling pathway"/>
    <property type="evidence" value="ECO:0007669"/>
    <property type="project" value="UniProtKB-ARBA"/>
</dbReference>
<evidence type="ECO:0000259" key="7">
    <source>
        <dbReference type="Pfam" id="PF00931"/>
    </source>
</evidence>
<dbReference type="CDD" id="cd14798">
    <property type="entry name" value="RX-CC_like"/>
    <property type="match status" value="1"/>
</dbReference>
<dbReference type="GO" id="GO:0043531">
    <property type="term" value="F:ADP binding"/>
    <property type="evidence" value="ECO:0007669"/>
    <property type="project" value="InterPro"/>
</dbReference>
<dbReference type="PANTHER" id="PTHR23155:SF1165">
    <property type="entry name" value="OS11G0676100 PROTEIN"/>
    <property type="match status" value="1"/>
</dbReference>
<keyword evidence="2" id="KW-0433">Leucine-rich repeat</keyword>
<keyword evidence="4" id="KW-0547">Nucleotide-binding</keyword>
<keyword evidence="6" id="KW-0175">Coiled coil</keyword>
<dbReference type="SUPFAM" id="SSF52058">
    <property type="entry name" value="L domain-like"/>
    <property type="match status" value="2"/>
</dbReference>
<dbReference type="Pfam" id="PF00931">
    <property type="entry name" value="NB-ARC"/>
    <property type="match status" value="1"/>
</dbReference>
<evidence type="ECO:0000259" key="9">
    <source>
        <dbReference type="Pfam" id="PF23559"/>
    </source>
</evidence>
<dbReference type="HOGENOM" id="CLU_240069_0_0_1"/>
<keyword evidence="12" id="KW-1185">Reference proteome</keyword>
<organism evidence="11">
    <name type="scientific">Oryza glumipatula</name>
    <dbReference type="NCBI Taxonomy" id="40148"/>
    <lineage>
        <taxon>Eukaryota</taxon>
        <taxon>Viridiplantae</taxon>
        <taxon>Streptophyta</taxon>
        <taxon>Embryophyta</taxon>
        <taxon>Tracheophyta</taxon>
        <taxon>Spermatophyta</taxon>
        <taxon>Magnoliopsida</taxon>
        <taxon>Liliopsida</taxon>
        <taxon>Poales</taxon>
        <taxon>Poaceae</taxon>
        <taxon>BOP clade</taxon>
        <taxon>Oryzoideae</taxon>
        <taxon>Oryzeae</taxon>
        <taxon>Oryzinae</taxon>
        <taxon>Oryza</taxon>
    </lineage>
</organism>
<dbReference type="Gene3D" id="3.40.50.300">
    <property type="entry name" value="P-loop containing nucleotide triphosphate hydrolases"/>
    <property type="match status" value="1"/>
</dbReference>
<dbReference type="Pfam" id="PF23559">
    <property type="entry name" value="WHD_DRP"/>
    <property type="match status" value="2"/>
</dbReference>
<dbReference type="InterPro" id="IPR027417">
    <property type="entry name" value="P-loop_NTPase"/>
</dbReference>
<feature type="domain" description="Disease resistance R13L4/SHOC-2-like LRR" evidence="10">
    <location>
        <begin position="235"/>
        <end position="522"/>
    </location>
</feature>
<keyword evidence="3" id="KW-0677">Repeat</keyword>
<feature type="domain" description="Disease resistance N-terminal" evidence="8">
    <location>
        <begin position="709"/>
        <end position="788"/>
    </location>
</feature>
<dbReference type="eggNOG" id="KOG4658">
    <property type="taxonomic scope" value="Eukaryota"/>
</dbReference>
<dbReference type="Gene3D" id="3.80.10.10">
    <property type="entry name" value="Ribonuclease Inhibitor"/>
    <property type="match status" value="4"/>
</dbReference>
<reference evidence="11" key="1">
    <citation type="submission" date="2015-04" db="UniProtKB">
        <authorList>
            <consortium name="EnsemblPlants"/>
        </authorList>
    </citation>
    <scope>IDENTIFICATION</scope>
</reference>
<dbReference type="Pfam" id="PF18052">
    <property type="entry name" value="Rx_N"/>
    <property type="match status" value="1"/>
</dbReference>
<evidence type="ECO:0000256" key="3">
    <source>
        <dbReference type="ARBA" id="ARBA00022737"/>
    </source>
</evidence>
<evidence type="ECO:0000259" key="10">
    <source>
        <dbReference type="Pfam" id="PF23598"/>
    </source>
</evidence>
<evidence type="ECO:0008006" key="13">
    <source>
        <dbReference type="Google" id="ProtNLM"/>
    </source>
</evidence>
<feature type="domain" description="Disease resistance R13L4/SHOC-2-like LRR" evidence="10">
    <location>
        <begin position="1262"/>
        <end position="1567"/>
    </location>
</feature>
<dbReference type="SUPFAM" id="SSF52540">
    <property type="entry name" value="P-loop containing nucleoside triphosphate hydrolases"/>
    <property type="match status" value="2"/>
</dbReference>
<dbReference type="InterPro" id="IPR044974">
    <property type="entry name" value="Disease_R_plants"/>
</dbReference>
<dbReference type="FunFam" id="1.10.10.10:FF:000322">
    <property type="entry name" value="Probable disease resistance protein At1g63360"/>
    <property type="match status" value="2"/>
</dbReference>
<evidence type="ECO:0000313" key="12">
    <source>
        <dbReference type="Proteomes" id="UP000026961"/>
    </source>
</evidence>
<comment type="similarity">
    <text evidence="1">Belongs to the disease resistance NB-LRR family.</text>
</comment>
<accession>A0A0E0BM41</accession>
<dbReference type="InterPro" id="IPR055414">
    <property type="entry name" value="LRR_R13L4/SHOC2-like"/>
</dbReference>
<evidence type="ECO:0000256" key="5">
    <source>
        <dbReference type="ARBA" id="ARBA00022821"/>
    </source>
</evidence>
<evidence type="ECO:0000256" key="4">
    <source>
        <dbReference type="ARBA" id="ARBA00022741"/>
    </source>
</evidence>
<dbReference type="InterPro" id="IPR032675">
    <property type="entry name" value="LRR_dom_sf"/>
</dbReference>
<protein>
    <recommendedName>
        <fullName evidence="13">NB-ARC domain-containing protein</fullName>
    </recommendedName>
</protein>
<dbReference type="Gene3D" id="1.10.8.430">
    <property type="entry name" value="Helical domain of apoptotic protease-activating factors"/>
    <property type="match status" value="1"/>
</dbReference>
<name>A0A0E0BM41_9ORYZ</name>
<dbReference type="InterPro" id="IPR003591">
    <property type="entry name" value="Leu-rich_rpt_typical-subtyp"/>
</dbReference>
<sequence length="1728" mass="197547">MSLNVGRELLWKSMNIRDEKDVQNLHDIGIGIVQKCGGLPLAIKVVARVLASKEKSEKEWKKILAKNVWSKTKLPKEISGGLYLSFDDLPQYLKQCFLHCIVYSEDLFIYRDYLIRLWIAEGFVEARKDQLLEDTAEEYYYELISRNLLQPVDTFFDQSICKMHDLLRQLACHLSSEECYIGDPESLVGNTICKLRRMLVVTEKDTLLIPGTGKEKNKLRTFITDQKPLRIEKTFFMRFTYLHVLDLSDSLLQTVPEYVGNLIHLRLLDLDGTNISCLPESIGALENLQMLHLQRCKSLNHLPLATTRLCNLRRLGLDDTPINMVPKGIGRLRFLNDLEGFPIGVGCANTKMQDGWNLKELAYLPQLRRLIMIRLERGAPYSSTESLLLTEKGHLKVLHLYCTEPTEESYSEEDVNNVEKIFEQLIPPCNLEDLCIVSFFGRSFPLWLGTTYLSSLKHLILMKCKHCEHLPPIGLLQNLKYLKIVGAVAITKIGLEFIGSDVSNSKTIEAVAFPKLESFIIKDMPNWEQWSFVEEEEGEAAKEGGEDRDSTKQKVKALSPRSFLLPCLKTLQLACCPKLRALPRQLGQQATSLNELLIRGASCLKTVEDLPFLSGVLSVGRCVDLQRVSNFPQARELYVSGCPNLRHVEELSNLERLWLTKDMQYICSLWVPWLQEQCRQVHGDELEVNEWDLPYQDFLMATLLDSLIVSIVKRLQDIITAEAILVLGVKEELRELQRTMSHIQCFLIDAEQRRSEESAVNNWFAELRDAMYEAEDIMDLVSFEGSKLLAQHPSSSRNSTGCTGLSMFSCLPNIQRHHKIAVRIRNFNSELEKIIKMAERYLKLRNMQPIVAVPSVRLMKTCHLVEPNLVGKETLHDCRRLVKLVLAHMDQKVYKLGIVGTAGVGKTTLAQKIYNDNNIKGIFSKQAWICVSQDYTEVDLLKEVLRAFSVYQEQGETISELKSKLATTVKDMSFFLVLDDVWNPEVWTYLLRTSLLAATNGVIIITTRHDTVAQAIGVEEMHHVELMSTDVGWELLWRSMNFVREKEVQHLRDIGMEIVRKCGGLPLAIKVIASVLATKDKSESQWRKVINRSAWSMGKLPTELRGALYLSYDELPRHLKRCFLYCALYPEDWLMLRDDLIRYWIAEGFVEEQEGQLLEDTAEEYYYELISRNLLQPVHLYFNNIICNIHDLLRQLAWHLSGDEIFYGDPQSLDANTLSKVRYASISTHDYSVILSDVDKEYIRARTLRIHCGKSTLVENTIFKRFPRIRILDLTGSPINKIPDCLGDLIHLRLLDLDETKINCLPESVRSLKYLQILNLQRCVSLHSLPLAITKLSNLRRLGLRHTPITEVPQGISRLKFLNDLGGFPIGAGRDSTKMQDGWSLEELRPLSQLRCLNMIKLERAIPCGGTDSLLKYKEHLRVLYLCCTGQIDQEYSEEDASNNEKIFEQLTPPSNLEDLSIVRFFGRSYPNWLCATMLSSLKHLELLGCKSCMHLPPIGQLPYLKYLKILGATVAKIGPEFVGFTVDNPGSIESTAFPKLECLVISDMPNWEEWSFAEKAASTLEEGHDDGDDARQKGKTAPPKLHLLPCLEKLYLYGCPKLRALPRQLGQVASSLKELHVRGANCLKTIVDFPFLSDFFSISGCESLERISFLPQVRKLYVGACPNLRCVEELDNLEQLGLPKDMQDMSLRWVHGLKEQCYQLHSEDLDVYTWLGDQEIPIYMKLN</sequence>
<dbReference type="GO" id="GO:0009626">
    <property type="term" value="P:plant-type hypersensitive response"/>
    <property type="evidence" value="ECO:0007669"/>
    <property type="project" value="UniProtKB-ARBA"/>
</dbReference>
<dbReference type="Gene3D" id="1.10.10.10">
    <property type="entry name" value="Winged helix-like DNA-binding domain superfamily/Winged helix DNA-binding domain"/>
    <property type="match status" value="2"/>
</dbReference>
<dbReference type="PRINTS" id="PR00364">
    <property type="entry name" value="DISEASERSIST"/>
</dbReference>
<dbReference type="GO" id="GO:0042742">
    <property type="term" value="P:defense response to bacterium"/>
    <property type="evidence" value="ECO:0007669"/>
    <property type="project" value="UniProtKB-ARBA"/>
</dbReference>
<dbReference type="EnsemblPlants" id="OGLUM11G21890.1">
    <property type="protein sequence ID" value="OGLUM11G21890.1"/>
    <property type="gene ID" value="OGLUM11G21890"/>
</dbReference>
<reference evidence="11" key="2">
    <citation type="submission" date="2018-05" db="EMBL/GenBank/DDBJ databases">
        <title>OgluRS3 (Oryza glumaepatula Reference Sequence Version 3).</title>
        <authorList>
            <person name="Zhang J."/>
            <person name="Kudrna D."/>
            <person name="Lee S."/>
            <person name="Talag J."/>
            <person name="Welchert J."/>
            <person name="Wing R.A."/>
        </authorList>
    </citation>
    <scope>NUCLEOTIDE SEQUENCE [LARGE SCALE GENOMIC DNA]</scope>
</reference>
<keyword evidence="5" id="KW-0611">Plant defense</keyword>
<dbReference type="InterPro" id="IPR041118">
    <property type="entry name" value="Rx_N"/>
</dbReference>
<dbReference type="Gene3D" id="1.20.5.4130">
    <property type="match status" value="1"/>
</dbReference>
<dbReference type="Pfam" id="PF23598">
    <property type="entry name" value="LRR_14"/>
    <property type="match status" value="2"/>
</dbReference>
<feature type="domain" description="NB-ARC" evidence="7">
    <location>
        <begin position="892"/>
        <end position="1037"/>
    </location>
</feature>
<dbReference type="Proteomes" id="UP000026961">
    <property type="component" value="Chromosome 11"/>
</dbReference>
<dbReference type="InterPro" id="IPR058922">
    <property type="entry name" value="WHD_DRP"/>
</dbReference>
<dbReference type="PANTHER" id="PTHR23155">
    <property type="entry name" value="DISEASE RESISTANCE PROTEIN RP"/>
    <property type="match status" value="1"/>
</dbReference>
<dbReference type="InterPro" id="IPR042197">
    <property type="entry name" value="Apaf_helical"/>
</dbReference>
<evidence type="ECO:0000256" key="6">
    <source>
        <dbReference type="ARBA" id="ARBA00023054"/>
    </source>
</evidence>
<evidence type="ECO:0000259" key="8">
    <source>
        <dbReference type="Pfam" id="PF18052"/>
    </source>
</evidence>
<dbReference type="InterPro" id="IPR002182">
    <property type="entry name" value="NB-ARC"/>
</dbReference>
<dbReference type="SMART" id="SM00369">
    <property type="entry name" value="LRR_TYP"/>
    <property type="match status" value="6"/>
</dbReference>